<keyword evidence="2" id="KW-1185">Reference proteome</keyword>
<proteinExistence type="predicted"/>
<sequence>MKRFRITLLVLCLVLAWLGYSELSLLMRNKAPQQINIVDLETRGPSQEWLQISGGYQDLLQAINMSGTTEIDSFLVPLTRTIGSQEIGTWFETRDPQIVNLLKTYYFQLNTEEEQQDFIEANKDFIYSRREVTGMTVDNLIANANREKLKELLSAMQMTVPENVVFISEGKEPAAMRGLFYAGVALIGLLKLAFDLRSSRSKPETTTE</sequence>
<gene>
    <name evidence="1" type="ORF">SAMN02745165_01105</name>
</gene>
<evidence type="ECO:0000313" key="2">
    <source>
        <dbReference type="Proteomes" id="UP000184171"/>
    </source>
</evidence>
<reference evidence="1 2" key="1">
    <citation type="submission" date="2016-11" db="EMBL/GenBank/DDBJ databases">
        <authorList>
            <person name="Jaros S."/>
            <person name="Januszkiewicz K."/>
            <person name="Wedrychowicz H."/>
        </authorList>
    </citation>
    <scope>NUCLEOTIDE SEQUENCE [LARGE SCALE GENOMIC DNA]</scope>
    <source>
        <strain evidence="1 2">DSM 5091</strain>
    </source>
</reference>
<dbReference type="EMBL" id="FQZT01000003">
    <property type="protein sequence ID" value="SHI91083.1"/>
    <property type="molecule type" value="Genomic_DNA"/>
</dbReference>
<organism evidence="1 2">
    <name type="scientific">Malonomonas rubra DSM 5091</name>
    <dbReference type="NCBI Taxonomy" id="1122189"/>
    <lineage>
        <taxon>Bacteria</taxon>
        <taxon>Pseudomonadati</taxon>
        <taxon>Thermodesulfobacteriota</taxon>
        <taxon>Desulfuromonadia</taxon>
        <taxon>Desulfuromonadales</taxon>
        <taxon>Geopsychrobacteraceae</taxon>
        <taxon>Malonomonas</taxon>
    </lineage>
</organism>
<dbReference type="AlphaFoldDB" id="A0A1M6F069"/>
<accession>A0A1M6F069</accession>
<evidence type="ECO:0000313" key="1">
    <source>
        <dbReference type="EMBL" id="SHI91083.1"/>
    </source>
</evidence>
<dbReference type="OrthoDB" id="5402416at2"/>
<name>A0A1M6F069_MALRU</name>
<dbReference type="STRING" id="1122189.SAMN02745165_01105"/>
<dbReference type="Proteomes" id="UP000184171">
    <property type="component" value="Unassembled WGS sequence"/>
</dbReference>
<dbReference type="RefSeq" id="WP_072906507.1">
    <property type="nucleotide sequence ID" value="NZ_FQZT01000003.1"/>
</dbReference>
<protein>
    <submittedName>
        <fullName evidence="1">Uncharacterized protein</fullName>
    </submittedName>
</protein>